<keyword evidence="2" id="KW-0805">Transcription regulation</keyword>
<evidence type="ECO:0000313" key="8">
    <source>
        <dbReference type="Proteomes" id="UP000643279"/>
    </source>
</evidence>
<dbReference type="PANTHER" id="PTHR43133:SF8">
    <property type="entry name" value="RNA POLYMERASE SIGMA FACTOR HI_1459-RELATED"/>
    <property type="match status" value="1"/>
</dbReference>
<evidence type="ECO:0000256" key="3">
    <source>
        <dbReference type="ARBA" id="ARBA00023082"/>
    </source>
</evidence>
<comment type="similarity">
    <text evidence="1">Belongs to the sigma-70 factor family. ECF subfamily.</text>
</comment>
<dbReference type="InterPro" id="IPR014284">
    <property type="entry name" value="RNA_pol_sigma-70_dom"/>
</dbReference>
<dbReference type="NCBIfam" id="TIGR02937">
    <property type="entry name" value="sigma70-ECF"/>
    <property type="match status" value="1"/>
</dbReference>
<sequence length="180" mass="19461">MTQLPPDSVLVAAASGEVGALEDIYRYFAPVLIQYFRGRGAGDPEGSCHDVLLTVFSRIPTVTGGMAGLRSFVFAVAHARIVDQYRWNGRQPPVGEFVAAADHRSVESAEETVITLAGAAEMDELLQRLGADQREALLLRIVADLSLAETARIMKRSTGAVKQLQRKGLIALRAILEDGE</sequence>
<comment type="caution">
    <text evidence="7">The sequence shown here is derived from an EMBL/GenBank/DDBJ whole genome shotgun (WGS) entry which is preliminary data.</text>
</comment>
<dbReference type="Proteomes" id="UP000643279">
    <property type="component" value="Unassembled WGS sequence"/>
</dbReference>
<dbReference type="InterPro" id="IPR039425">
    <property type="entry name" value="RNA_pol_sigma-70-like"/>
</dbReference>
<dbReference type="EMBL" id="BMFW01000021">
    <property type="protein sequence ID" value="GGH99274.1"/>
    <property type="molecule type" value="Genomic_DNA"/>
</dbReference>
<dbReference type="SUPFAM" id="SSF88659">
    <property type="entry name" value="Sigma3 and sigma4 domains of RNA polymerase sigma factors"/>
    <property type="match status" value="1"/>
</dbReference>
<evidence type="ECO:0000256" key="5">
    <source>
        <dbReference type="ARBA" id="ARBA00023163"/>
    </source>
</evidence>
<accession>A0ABQ2AVR8</accession>
<keyword evidence="3" id="KW-0731">Sigma factor</keyword>
<dbReference type="InterPro" id="IPR007630">
    <property type="entry name" value="RNA_pol_sigma70_r4"/>
</dbReference>
<keyword evidence="8" id="KW-1185">Reference proteome</keyword>
<dbReference type="Pfam" id="PF04545">
    <property type="entry name" value="Sigma70_r4"/>
    <property type="match status" value="1"/>
</dbReference>
<dbReference type="SUPFAM" id="SSF88946">
    <property type="entry name" value="Sigma2 domain of RNA polymerase sigma factors"/>
    <property type="match status" value="1"/>
</dbReference>
<dbReference type="InterPro" id="IPR013324">
    <property type="entry name" value="RNA_pol_sigma_r3/r4-like"/>
</dbReference>
<dbReference type="InterPro" id="IPR036388">
    <property type="entry name" value="WH-like_DNA-bd_sf"/>
</dbReference>
<name>A0ABQ2AVR8_9MICC</name>
<evidence type="ECO:0000256" key="1">
    <source>
        <dbReference type="ARBA" id="ARBA00010641"/>
    </source>
</evidence>
<keyword evidence="5" id="KW-0804">Transcription</keyword>
<evidence type="ECO:0000256" key="4">
    <source>
        <dbReference type="ARBA" id="ARBA00023125"/>
    </source>
</evidence>
<gene>
    <name evidence="7" type="ORF">GCM10007170_33730</name>
</gene>
<dbReference type="CDD" id="cd06171">
    <property type="entry name" value="Sigma70_r4"/>
    <property type="match status" value="1"/>
</dbReference>
<organism evidence="7 8">
    <name type="scientific">Arthrobacter liuii</name>
    <dbReference type="NCBI Taxonomy" id="1476996"/>
    <lineage>
        <taxon>Bacteria</taxon>
        <taxon>Bacillati</taxon>
        <taxon>Actinomycetota</taxon>
        <taxon>Actinomycetes</taxon>
        <taxon>Micrococcales</taxon>
        <taxon>Micrococcaceae</taxon>
        <taxon>Arthrobacter</taxon>
    </lineage>
</organism>
<feature type="domain" description="RNA polymerase sigma-70 region 4" evidence="6">
    <location>
        <begin position="125"/>
        <end position="173"/>
    </location>
</feature>
<evidence type="ECO:0000259" key="6">
    <source>
        <dbReference type="Pfam" id="PF04545"/>
    </source>
</evidence>
<proteinExistence type="inferred from homology"/>
<dbReference type="Gene3D" id="1.10.10.10">
    <property type="entry name" value="Winged helix-like DNA-binding domain superfamily/Winged helix DNA-binding domain"/>
    <property type="match status" value="1"/>
</dbReference>
<evidence type="ECO:0000313" key="7">
    <source>
        <dbReference type="EMBL" id="GGH99274.1"/>
    </source>
</evidence>
<dbReference type="InterPro" id="IPR013325">
    <property type="entry name" value="RNA_pol_sigma_r2"/>
</dbReference>
<evidence type="ECO:0000256" key="2">
    <source>
        <dbReference type="ARBA" id="ARBA00023015"/>
    </source>
</evidence>
<dbReference type="PANTHER" id="PTHR43133">
    <property type="entry name" value="RNA POLYMERASE ECF-TYPE SIGMA FACTO"/>
    <property type="match status" value="1"/>
</dbReference>
<keyword evidence="4" id="KW-0238">DNA-binding</keyword>
<reference evidence="8" key="1">
    <citation type="journal article" date="2019" name="Int. J. Syst. Evol. Microbiol.">
        <title>The Global Catalogue of Microorganisms (GCM) 10K type strain sequencing project: providing services to taxonomists for standard genome sequencing and annotation.</title>
        <authorList>
            <consortium name="The Broad Institute Genomics Platform"/>
            <consortium name="The Broad Institute Genome Sequencing Center for Infectious Disease"/>
            <person name="Wu L."/>
            <person name="Ma J."/>
        </authorList>
    </citation>
    <scope>NUCLEOTIDE SEQUENCE [LARGE SCALE GENOMIC DNA]</scope>
    <source>
        <strain evidence="8">CGMCC 1.12778</strain>
    </source>
</reference>
<dbReference type="Gene3D" id="1.10.1740.10">
    <property type="match status" value="1"/>
</dbReference>
<dbReference type="RefSeq" id="WP_188572725.1">
    <property type="nucleotide sequence ID" value="NZ_BMFW01000021.1"/>
</dbReference>
<protein>
    <submittedName>
        <fullName evidence="7">RNA polymerase sigma factor</fullName>
    </submittedName>
</protein>